<protein>
    <submittedName>
        <fullName evidence="3">Uncharacterized protein</fullName>
    </submittedName>
</protein>
<evidence type="ECO:0000313" key="1">
    <source>
        <dbReference type="EMBL" id="QJA68842.1"/>
    </source>
</evidence>
<dbReference type="EMBL" id="MT142654">
    <property type="protein sequence ID" value="QJA86701.1"/>
    <property type="molecule type" value="Genomic_DNA"/>
</dbReference>
<accession>A0A6M3Y1V3</accession>
<evidence type="ECO:0000313" key="3">
    <source>
        <dbReference type="EMBL" id="QJI04207.1"/>
    </source>
</evidence>
<name>A0A6M3Y1V3_9ZZZZ</name>
<dbReference type="AlphaFoldDB" id="A0A6M3Y1V3"/>
<organism evidence="3">
    <name type="scientific">viral metagenome</name>
    <dbReference type="NCBI Taxonomy" id="1070528"/>
    <lineage>
        <taxon>unclassified sequences</taxon>
        <taxon>metagenomes</taxon>
        <taxon>organismal metagenomes</taxon>
    </lineage>
</organism>
<reference evidence="3" key="1">
    <citation type="submission" date="2020-03" db="EMBL/GenBank/DDBJ databases">
        <title>The deep terrestrial virosphere.</title>
        <authorList>
            <person name="Holmfeldt K."/>
            <person name="Nilsson E."/>
            <person name="Simone D."/>
            <person name="Lopez-Fernandez M."/>
            <person name="Wu X."/>
            <person name="de Brujin I."/>
            <person name="Lundin D."/>
            <person name="Andersson A."/>
            <person name="Bertilsson S."/>
            <person name="Dopson M."/>
        </authorList>
    </citation>
    <scope>NUCLEOTIDE SEQUENCE</scope>
    <source>
        <strain evidence="1">MM415A05631</strain>
        <strain evidence="2">MM415B03132</strain>
        <strain evidence="3">TM448B06734</strain>
    </source>
</reference>
<evidence type="ECO:0000313" key="2">
    <source>
        <dbReference type="EMBL" id="QJA86701.1"/>
    </source>
</evidence>
<sequence length="70" mass="8101">MGILEWGKQKGVTHFLGKEEPEKWGEQVAQILNLLLDNEVGENRSELIQDKLEPWISRFTGALIKELRKI</sequence>
<proteinExistence type="predicted"/>
<gene>
    <name evidence="1" type="ORF">MM415A05631_0005</name>
    <name evidence="2" type="ORF">MM415B03132_0007</name>
    <name evidence="3" type="ORF">TM448B06734_0006</name>
</gene>
<dbReference type="EMBL" id="MT145158">
    <property type="protein sequence ID" value="QJI04207.1"/>
    <property type="molecule type" value="Genomic_DNA"/>
</dbReference>
<dbReference type="EMBL" id="MT141654">
    <property type="protein sequence ID" value="QJA68842.1"/>
    <property type="molecule type" value="Genomic_DNA"/>
</dbReference>